<feature type="compositionally biased region" description="Polar residues" evidence="8">
    <location>
        <begin position="170"/>
        <end position="183"/>
    </location>
</feature>
<evidence type="ECO:0000313" key="14">
    <source>
        <dbReference type="Proteomes" id="UP000000557"/>
    </source>
</evidence>
<keyword evidence="2 7" id="KW-0813">Transport</keyword>
<evidence type="ECO:0000256" key="8">
    <source>
        <dbReference type="SAM" id="MobiDB-lite"/>
    </source>
</evidence>
<feature type="domain" description="NolW-like" evidence="11">
    <location>
        <begin position="142"/>
        <end position="232"/>
    </location>
</feature>
<dbReference type="InterPro" id="IPR005644">
    <property type="entry name" value="NolW-like"/>
</dbReference>
<dbReference type="HOGENOM" id="CLU_006756_2_4_3"/>
<dbReference type="PRINTS" id="PR00811">
    <property type="entry name" value="BCTERIALGSPD"/>
</dbReference>
<evidence type="ECO:0000256" key="4">
    <source>
        <dbReference type="ARBA" id="ARBA00023136"/>
    </source>
</evidence>
<dbReference type="PhylomeDB" id="Q7NHU7"/>
<dbReference type="Pfam" id="PF07660">
    <property type="entry name" value="STN"/>
    <property type="match status" value="1"/>
</dbReference>
<dbReference type="AlphaFoldDB" id="Q7NHU7"/>
<dbReference type="Proteomes" id="UP000000557">
    <property type="component" value="Chromosome"/>
</dbReference>
<dbReference type="InterPro" id="IPR050810">
    <property type="entry name" value="Bact_Secretion_Sys_Channel"/>
</dbReference>
<organism evidence="13 14">
    <name type="scientific">Gloeobacter violaceus (strain ATCC 29082 / PCC 7421)</name>
    <dbReference type="NCBI Taxonomy" id="251221"/>
    <lineage>
        <taxon>Bacteria</taxon>
        <taxon>Bacillati</taxon>
        <taxon>Cyanobacteriota</taxon>
        <taxon>Cyanophyceae</taxon>
        <taxon>Gloeobacterales</taxon>
        <taxon>Gloeobacteraceae</taxon>
        <taxon>Gloeobacter</taxon>
    </lineage>
</organism>
<dbReference type="Pfam" id="PF00263">
    <property type="entry name" value="Secretin"/>
    <property type="match status" value="1"/>
</dbReference>
<reference evidence="13 14" key="1">
    <citation type="journal article" date="2003" name="DNA Res.">
        <title>Complete genome structure of Gloeobacter violaceus PCC 7421, a cyanobacterium that lacks thylakoids.</title>
        <authorList>
            <person name="Nakamura Y."/>
            <person name="Kaneko T."/>
            <person name="Sato S."/>
            <person name="Mimuro M."/>
            <person name="Miyashita H."/>
            <person name="Tsuchiya T."/>
            <person name="Sasamoto S."/>
            <person name="Watanabe A."/>
            <person name="Kawashima K."/>
            <person name="Kishida Y."/>
            <person name="Kiyokawa C."/>
            <person name="Kohara M."/>
            <person name="Matsumoto M."/>
            <person name="Matsuno A."/>
            <person name="Nakazaki N."/>
            <person name="Shimpo S."/>
            <person name="Takeuchi C."/>
            <person name="Yamada M."/>
            <person name="Tabata S."/>
        </authorList>
    </citation>
    <scope>NUCLEOTIDE SEQUENCE [LARGE SCALE GENOMIC DNA]</scope>
    <source>
        <strain evidence="14">ATCC 29082 / PCC 7421</strain>
    </source>
</reference>
<keyword evidence="5" id="KW-0998">Cell outer membrane</keyword>
<evidence type="ECO:0000256" key="9">
    <source>
        <dbReference type="SAM" id="SignalP"/>
    </source>
</evidence>
<evidence type="ECO:0000259" key="12">
    <source>
        <dbReference type="Pfam" id="PF07660"/>
    </source>
</evidence>
<dbReference type="PANTHER" id="PTHR30332">
    <property type="entry name" value="PROBABLE GENERAL SECRETION PATHWAY PROTEIN D"/>
    <property type="match status" value="1"/>
</dbReference>
<comment type="subcellular location">
    <subcellularLocation>
        <location evidence="7">Cell outer membrane</location>
    </subcellularLocation>
    <subcellularLocation>
        <location evidence="1">Membrane</location>
    </subcellularLocation>
</comment>
<feature type="chain" id="PRO_5004290498" evidence="9">
    <location>
        <begin position="24"/>
        <end position="493"/>
    </location>
</feature>
<dbReference type="GO" id="GO:0015627">
    <property type="term" value="C:type II protein secretion system complex"/>
    <property type="evidence" value="ECO:0000318"/>
    <property type="project" value="GO_Central"/>
</dbReference>
<keyword evidence="4" id="KW-0472">Membrane</keyword>
<evidence type="ECO:0000256" key="1">
    <source>
        <dbReference type="ARBA" id="ARBA00004370"/>
    </source>
</evidence>
<proteinExistence type="inferred from homology"/>
<evidence type="ECO:0000256" key="7">
    <source>
        <dbReference type="RuleBase" id="RU004004"/>
    </source>
</evidence>
<evidence type="ECO:0000313" key="13">
    <source>
        <dbReference type="EMBL" id="BAC90379.1"/>
    </source>
</evidence>
<dbReference type="KEGG" id="gvi:glr2438"/>
<evidence type="ECO:0000256" key="6">
    <source>
        <dbReference type="RuleBase" id="RU004003"/>
    </source>
</evidence>
<sequence>MMNGSKSWCVGLALLLGVGAAAAEEPLPRLRTRAVAPPAGDIAGEEIPLGRPVELGSGERVTLALKDAPVREVLQILARRAGCNVLFGEGVSAQRVSMDVRGETLDDTFNLVLHLHNLKARRTGNTILVGGEMAHNLPQTRMRTFRLNQADVQQAAGVLRGLGAQVGSTNLGSTQPGAATTNPDPAATSGPLRGELFVTVDARTNSLVAVGSPRALQIAQVQLAQLDVRQRQVMIDVKLVDVNLNNVSDLGFRLGGSAGNFQLGTVGGAADLGASYPAAVGLTGGGPGNTLIFNTLGALASAMALRLDTAIQEGSARVLASPQLLVASGAGFSKPTAARVEITDDVVVGATITTDRETGQSTTTIKVDKVGVSLEIAVYQVDDNGFVDVSLKPQVSSINDIQRDAAGNLVTLLTRRNLDIQRLRLRDGETFVIGGVIREIDRQLVQKMPLLGDLPVLGALFRFQSNQHERREVALMVTPHILKESVHEAAPLR</sequence>
<dbReference type="InterPro" id="IPR001775">
    <property type="entry name" value="GspD/PilQ"/>
</dbReference>
<reference evidence="13 14" key="2">
    <citation type="journal article" date="2003" name="DNA Res.">
        <title>Complete genome structure of Gloeobacter violaceus PCC 7421, a cyanobacterium that lacks thylakoids (supplement).</title>
        <authorList>
            <person name="Nakamura Y."/>
            <person name="Kaneko T."/>
            <person name="Sato S."/>
            <person name="Mimuro M."/>
            <person name="Miyashita H."/>
            <person name="Tsuchiya T."/>
            <person name="Sasamoto S."/>
            <person name="Watanabe A."/>
            <person name="Kawashima K."/>
            <person name="Kishida Y."/>
            <person name="Kiyokawa C."/>
            <person name="Kohara M."/>
            <person name="Matsumoto M."/>
            <person name="Matsuno A."/>
            <person name="Nakazaki N."/>
            <person name="Shimpo S."/>
            <person name="Takeuchi C."/>
            <person name="Yamada M."/>
            <person name="Tabata S."/>
        </authorList>
    </citation>
    <scope>NUCLEOTIDE SEQUENCE [LARGE SCALE GENOMIC DNA]</scope>
    <source>
        <strain evidence="14">ATCC 29082 / PCC 7421</strain>
    </source>
</reference>
<dbReference type="EMBL" id="BA000045">
    <property type="protein sequence ID" value="BAC90379.1"/>
    <property type="molecule type" value="Genomic_DNA"/>
</dbReference>
<comment type="similarity">
    <text evidence="6">Belongs to the bacterial secretin family.</text>
</comment>
<dbReference type="STRING" id="251221.gene:10759935"/>
<dbReference type="PATRIC" id="fig|251221.4.peg.2474"/>
<feature type="region of interest" description="Disordered" evidence="8">
    <location>
        <begin position="170"/>
        <end position="189"/>
    </location>
</feature>
<evidence type="ECO:0000256" key="3">
    <source>
        <dbReference type="ARBA" id="ARBA00022729"/>
    </source>
</evidence>
<name>Q7NHU7_GLOVI</name>
<gene>
    <name evidence="13" type="ordered locus">glr2438</name>
</gene>
<evidence type="ECO:0000256" key="2">
    <source>
        <dbReference type="ARBA" id="ARBA00022448"/>
    </source>
</evidence>
<dbReference type="OrthoDB" id="9779724at2"/>
<dbReference type="EnsemblBacteria" id="BAC90379">
    <property type="protein sequence ID" value="BAC90379"/>
    <property type="gene ID" value="BAC90379"/>
</dbReference>
<accession>Q7NHU7</accession>
<dbReference type="Gene3D" id="3.30.1370.130">
    <property type="match status" value="1"/>
</dbReference>
<protein>
    <submittedName>
        <fullName evidence="13">Glr2438 protein</fullName>
    </submittedName>
</protein>
<feature type="domain" description="Type II/III secretion system secretin-like" evidence="10">
    <location>
        <begin position="311"/>
        <end position="483"/>
    </location>
</feature>
<dbReference type="Pfam" id="PF03958">
    <property type="entry name" value="Secretin_N"/>
    <property type="match status" value="1"/>
</dbReference>
<dbReference type="eggNOG" id="COG4796">
    <property type="taxonomic scope" value="Bacteria"/>
</dbReference>
<feature type="domain" description="Secretin/TonB short N-terminal" evidence="12">
    <location>
        <begin position="84"/>
        <end position="130"/>
    </location>
</feature>
<dbReference type="InterPro" id="IPR011662">
    <property type="entry name" value="Secretin/TonB_short_N"/>
</dbReference>
<dbReference type="Gene3D" id="3.30.1370.120">
    <property type="match status" value="1"/>
</dbReference>
<evidence type="ECO:0000259" key="10">
    <source>
        <dbReference type="Pfam" id="PF00263"/>
    </source>
</evidence>
<keyword evidence="3 9" id="KW-0732">Signal</keyword>
<feature type="signal peptide" evidence="9">
    <location>
        <begin position="1"/>
        <end position="23"/>
    </location>
</feature>
<dbReference type="PANTHER" id="PTHR30332:SF17">
    <property type="entry name" value="TYPE IV PILIATION SYSTEM PROTEIN DR_0774-RELATED"/>
    <property type="match status" value="1"/>
</dbReference>
<dbReference type="GO" id="GO:0009306">
    <property type="term" value="P:protein secretion"/>
    <property type="evidence" value="ECO:0000318"/>
    <property type="project" value="GO_Central"/>
</dbReference>
<keyword evidence="14" id="KW-1185">Reference proteome</keyword>
<dbReference type="InterPro" id="IPR004846">
    <property type="entry name" value="T2SS/T3SS_dom"/>
</dbReference>
<evidence type="ECO:0000256" key="5">
    <source>
        <dbReference type="ARBA" id="ARBA00023237"/>
    </source>
</evidence>
<dbReference type="InterPro" id="IPR038591">
    <property type="entry name" value="NolW-like_sf"/>
</dbReference>
<evidence type="ECO:0000259" key="11">
    <source>
        <dbReference type="Pfam" id="PF03958"/>
    </source>
</evidence>
<dbReference type="InParanoid" id="Q7NHU7"/>
<dbReference type="GO" id="GO:0009279">
    <property type="term" value="C:cell outer membrane"/>
    <property type="evidence" value="ECO:0007669"/>
    <property type="project" value="UniProtKB-SubCell"/>
</dbReference>